<keyword evidence="4" id="KW-1185">Reference proteome</keyword>
<feature type="transmembrane region" description="Helical" evidence="2">
    <location>
        <begin position="296"/>
        <end position="322"/>
    </location>
</feature>
<keyword evidence="2" id="KW-0472">Membrane</keyword>
<accession>A0ABT9NEK6</accession>
<feature type="transmembrane region" description="Helical" evidence="2">
    <location>
        <begin position="334"/>
        <end position="356"/>
    </location>
</feature>
<protein>
    <recommendedName>
        <fullName evidence="5">Integral membrane protein</fullName>
    </recommendedName>
</protein>
<reference evidence="3 4" key="1">
    <citation type="submission" date="2023-07" db="EMBL/GenBank/DDBJ databases">
        <title>Sequencing the genomes of 1000 actinobacteria strains.</title>
        <authorList>
            <person name="Klenk H.-P."/>
        </authorList>
    </citation>
    <scope>NUCLEOTIDE SEQUENCE [LARGE SCALE GENOMIC DNA]</scope>
    <source>
        <strain evidence="3 4">DSM 17163</strain>
    </source>
</reference>
<sequence>MKTIDFSREIVAARGALAAPFFTWLAMVMFTVVLYTLTASAPMLGDTTWTDAARLGTGWWMTAYGGELSIGGTPVSLMPLTVTFIAIYASYVAFRKRQVSTWGEVASAGFAQAGTVAVIGLLMQPSGAWWPAIFGAFVIGATTATAAARHELLKWEWAYESWDRIRLLLRALAIASVVVGVLAVILGWSRILEIHGSYLTGMIGSVGLVLFQLAYVPVGIVWALAWFLGAGFAVGEGTAFSVLGVEAAPLPAIPVFGALPEVSQGRPWVLIIIAVVFTVLGVIVTRRENIVFKQTLIRTAISVSTIAMIASLLGLMASGAIGPGRMQVTGPTPAVLFGFTLLIVGLPFLLGSVVAHEETIERVRSRIDEFKEDREPAEASPGQDVDDSQEHS</sequence>
<dbReference type="RefSeq" id="WP_307682078.1">
    <property type="nucleotide sequence ID" value="NZ_JAUSQX010000001.1"/>
</dbReference>
<feature type="transmembrane region" description="Helical" evidence="2">
    <location>
        <begin position="101"/>
        <end position="122"/>
    </location>
</feature>
<organism evidence="3 4">
    <name type="scientific">Trueperella bonasi</name>
    <dbReference type="NCBI Taxonomy" id="312286"/>
    <lineage>
        <taxon>Bacteria</taxon>
        <taxon>Bacillati</taxon>
        <taxon>Actinomycetota</taxon>
        <taxon>Actinomycetes</taxon>
        <taxon>Actinomycetales</taxon>
        <taxon>Actinomycetaceae</taxon>
        <taxon>Trueperella</taxon>
    </lineage>
</organism>
<gene>
    <name evidence="3" type="ORF">J2S70_000399</name>
</gene>
<feature type="region of interest" description="Disordered" evidence="1">
    <location>
        <begin position="370"/>
        <end position="392"/>
    </location>
</feature>
<dbReference type="InterPro" id="IPR045931">
    <property type="entry name" value="DUF6350"/>
</dbReference>
<feature type="transmembrane region" description="Helical" evidence="2">
    <location>
        <begin position="265"/>
        <end position="284"/>
    </location>
</feature>
<feature type="transmembrane region" description="Helical" evidence="2">
    <location>
        <begin position="128"/>
        <end position="147"/>
    </location>
</feature>
<evidence type="ECO:0000256" key="1">
    <source>
        <dbReference type="SAM" id="MobiDB-lite"/>
    </source>
</evidence>
<evidence type="ECO:0008006" key="5">
    <source>
        <dbReference type="Google" id="ProtNLM"/>
    </source>
</evidence>
<feature type="transmembrane region" description="Helical" evidence="2">
    <location>
        <begin position="12"/>
        <end position="37"/>
    </location>
</feature>
<dbReference type="EMBL" id="JAUSQX010000001">
    <property type="protein sequence ID" value="MDP9805817.1"/>
    <property type="molecule type" value="Genomic_DNA"/>
</dbReference>
<feature type="transmembrane region" description="Helical" evidence="2">
    <location>
        <begin position="75"/>
        <end position="94"/>
    </location>
</feature>
<comment type="caution">
    <text evidence="3">The sequence shown here is derived from an EMBL/GenBank/DDBJ whole genome shotgun (WGS) entry which is preliminary data.</text>
</comment>
<dbReference type="Proteomes" id="UP001243212">
    <property type="component" value="Unassembled WGS sequence"/>
</dbReference>
<feature type="transmembrane region" description="Helical" evidence="2">
    <location>
        <begin position="223"/>
        <end position="245"/>
    </location>
</feature>
<evidence type="ECO:0000313" key="4">
    <source>
        <dbReference type="Proteomes" id="UP001243212"/>
    </source>
</evidence>
<dbReference type="Pfam" id="PF19877">
    <property type="entry name" value="DUF6350"/>
    <property type="match status" value="1"/>
</dbReference>
<feature type="transmembrane region" description="Helical" evidence="2">
    <location>
        <begin position="194"/>
        <end position="216"/>
    </location>
</feature>
<evidence type="ECO:0000313" key="3">
    <source>
        <dbReference type="EMBL" id="MDP9805817.1"/>
    </source>
</evidence>
<name>A0ABT9NEK6_9ACTO</name>
<proteinExistence type="predicted"/>
<feature type="transmembrane region" description="Helical" evidence="2">
    <location>
        <begin position="167"/>
        <end position="188"/>
    </location>
</feature>
<evidence type="ECO:0000256" key="2">
    <source>
        <dbReference type="SAM" id="Phobius"/>
    </source>
</evidence>
<keyword evidence="2" id="KW-1133">Transmembrane helix</keyword>
<keyword evidence="2" id="KW-0812">Transmembrane</keyword>